<dbReference type="EMBL" id="PZAO01000048">
    <property type="protein sequence ID" value="PTG67473.1"/>
    <property type="molecule type" value="Genomic_DNA"/>
</dbReference>
<gene>
    <name evidence="1" type="ORF">BU676_11830</name>
</gene>
<proteinExistence type="predicted"/>
<keyword evidence="2" id="KW-1185">Reference proteome</keyword>
<sequence length="91" mass="10874">MNVTVLAHNITDERQEFIDQPIETVVSYCKNKNYFITKIYDEDNRLINDIKYQKIKPECIVFWGICEDYPELYQLCNKLNITLMSVFSILE</sequence>
<comment type="caution">
    <text evidence="1">The sequence shown here is derived from an EMBL/GenBank/DDBJ whole genome shotgun (WGS) entry which is preliminary data.</text>
</comment>
<dbReference type="RefSeq" id="WP_105966014.1">
    <property type="nucleotide sequence ID" value="NZ_CP133244.1"/>
</dbReference>
<name>A0ABX5I563_STACR</name>
<dbReference type="Proteomes" id="UP000242008">
    <property type="component" value="Unassembled WGS sequence"/>
</dbReference>
<organism evidence="1 2">
    <name type="scientific">Staphylococcus chromogenes</name>
    <name type="common">Staphylococcus hyicus subsp. chromogenes</name>
    <dbReference type="NCBI Taxonomy" id="46126"/>
    <lineage>
        <taxon>Bacteria</taxon>
        <taxon>Bacillati</taxon>
        <taxon>Bacillota</taxon>
        <taxon>Bacilli</taxon>
        <taxon>Bacillales</taxon>
        <taxon>Staphylococcaceae</taxon>
        <taxon>Staphylococcus</taxon>
    </lineage>
</organism>
<reference evidence="1 2" key="1">
    <citation type="journal article" date="2016" name="Front. Microbiol.">
        <title>Comprehensive Phylogenetic Analysis of Bovine Non-aureus Staphylococci Species Based on Whole-Genome Sequencing.</title>
        <authorList>
            <person name="Naushad S."/>
            <person name="Barkema H.W."/>
            <person name="Luby C."/>
            <person name="Condas L.A."/>
            <person name="Nobrega D.B."/>
            <person name="Carson D.A."/>
            <person name="De Buck J."/>
        </authorList>
    </citation>
    <scope>NUCLEOTIDE SEQUENCE [LARGE SCALE GENOMIC DNA]</scope>
    <source>
        <strain evidence="1 2">SNUC 1363</strain>
    </source>
</reference>
<evidence type="ECO:0000313" key="2">
    <source>
        <dbReference type="Proteomes" id="UP000242008"/>
    </source>
</evidence>
<accession>A0ABX5I563</accession>
<evidence type="ECO:0000313" key="1">
    <source>
        <dbReference type="EMBL" id="PTG67473.1"/>
    </source>
</evidence>
<protein>
    <submittedName>
        <fullName evidence="1">Uncharacterized protein</fullName>
    </submittedName>
</protein>